<dbReference type="Pfam" id="PF00691">
    <property type="entry name" value="OmpA"/>
    <property type="match status" value="1"/>
</dbReference>
<dbReference type="PANTHER" id="PTHR30329:SF19">
    <property type="entry name" value="OUTER MEMBRANE PROTEIN, OMPA FAMILY"/>
    <property type="match status" value="1"/>
</dbReference>
<evidence type="ECO:0000256" key="3">
    <source>
        <dbReference type="SAM" id="Phobius"/>
    </source>
</evidence>
<dbReference type="PROSITE" id="PS51123">
    <property type="entry name" value="OMPA_2"/>
    <property type="match status" value="1"/>
</dbReference>
<dbReference type="NCBIfam" id="NF038228">
    <property type="entry name" value="IcmH_DotU_IVB"/>
    <property type="match status" value="1"/>
</dbReference>
<protein>
    <submittedName>
        <fullName evidence="5">Type VI secretion system protein TssL</fullName>
    </submittedName>
</protein>
<dbReference type="InterPro" id="IPR017733">
    <property type="entry name" value="OmpA-like_dom_proteobacteria"/>
</dbReference>
<sequence>MSDRDKPVNPFGRGERTIIRPNPGGKLPPAPTPQLPAGEGPAARPAYSPSPVPSPGAPSPAPPSFSPIPQGSGYATPPTSHPAEEWISTPAQSQAPQPILPPGPPLRVDDLVAPNANPVMRAAGPLLQLLGRLRVALMRASFASLMEQVADAIKFFEKDIRSAGISEHQANTAKYILCATADDIVQHIPTEERHVWTQYSMLSRFFGERVGGVRFFEILDHLKADPLVNYPVLELQHACLALGFQGIHRTSAGGLANLQVIQRNLYELLRRVRPKTVSDLSPNWRGQALAGRRQRLRVPVWLVAAVIAALLTGSYFVLRTLLAGRAENAAEVALALHPDGPIELKRRVVAPPPPPPPPPPPDRITQLQRIRNALAKENTACAMTADQTASFIVIRVCDLALFASGQATILDGFKPVAVRVAATLDKEPGRIRVVGHTDSSPIRTVRFPSNFELSVERAKAVAAALKPGLTDASRVDVEGKGADGPIASNTTPEGRAKNRRVEIFIERSE</sequence>
<dbReference type="Gene3D" id="1.25.40.590">
    <property type="entry name" value="Type IV / VI secretion system, DotU"/>
    <property type="match status" value="1"/>
</dbReference>
<dbReference type="InterPro" id="IPR006665">
    <property type="entry name" value="OmpA-like"/>
</dbReference>
<proteinExistence type="predicted"/>
<keyword evidence="1 3" id="KW-0472">Membrane</keyword>
<dbReference type="Pfam" id="PF09850">
    <property type="entry name" value="DotU"/>
    <property type="match status" value="1"/>
</dbReference>
<dbReference type="GO" id="GO:0016020">
    <property type="term" value="C:membrane"/>
    <property type="evidence" value="ECO:0007669"/>
    <property type="project" value="UniProtKB-UniRule"/>
</dbReference>
<dbReference type="NCBIfam" id="TIGR03349">
    <property type="entry name" value="IV_VI_DotU"/>
    <property type="match status" value="1"/>
</dbReference>
<feature type="transmembrane region" description="Helical" evidence="3">
    <location>
        <begin position="298"/>
        <end position="318"/>
    </location>
</feature>
<dbReference type="RefSeq" id="WP_157332086.1">
    <property type="nucleotide sequence ID" value="NZ_JANADL010000004.1"/>
</dbReference>
<accession>A0A844TH86</accession>
<evidence type="ECO:0000259" key="4">
    <source>
        <dbReference type="PROSITE" id="PS51123"/>
    </source>
</evidence>
<dbReference type="InterPro" id="IPR036737">
    <property type="entry name" value="OmpA-like_sf"/>
</dbReference>
<feature type="compositionally biased region" description="Pro residues" evidence="2">
    <location>
        <begin position="48"/>
        <end position="66"/>
    </location>
</feature>
<reference evidence="5 6" key="1">
    <citation type="submission" date="2019-12" db="EMBL/GenBank/DDBJ databases">
        <title>Draft genome sequences Bradyrhizobium cajani AMBPC1010, Bradyrhizobium pachyrhizi AMBPC1040 and Bradyrhizobium yuanmingense ALSPC3051, three plant growth promoting strains isolated from nodules of Cajanus cajan L. in Dominican Republic.</title>
        <authorList>
            <person name="Flores-Felix J.D."/>
            <person name="Araujo J."/>
            <person name="Diaz-Alcantara C."/>
            <person name="Gonzalez-Andres F."/>
            <person name="Velazquez E."/>
        </authorList>
    </citation>
    <scope>NUCLEOTIDE SEQUENCE [LARGE SCALE GENOMIC DNA]</scope>
    <source>
        <strain evidence="5 6">1010</strain>
    </source>
</reference>
<dbReference type="NCBIfam" id="TIGR03350">
    <property type="entry name" value="type_VI_ompA"/>
    <property type="match status" value="1"/>
</dbReference>
<dbReference type="InterPro" id="IPR038522">
    <property type="entry name" value="T4/T6SS_DotU_sf"/>
</dbReference>
<feature type="domain" description="OmpA-like" evidence="4">
    <location>
        <begin position="389"/>
        <end position="509"/>
    </location>
</feature>
<dbReference type="PANTHER" id="PTHR30329">
    <property type="entry name" value="STATOR ELEMENT OF FLAGELLAR MOTOR COMPLEX"/>
    <property type="match status" value="1"/>
</dbReference>
<keyword evidence="3" id="KW-0812">Transmembrane</keyword>
<dbReference type="InterPro" id="IPR050330">
    <property type="entry name" value="Bact_OuterMem_StrucFunc"/>
</dbReference>
<gene>
    <name evidence="5" type="primary">tssL</name>
    <name evidence="5" type="ORF">GPL20_23570</name>
</gene>
<dbReference type="OrthoDB" id="345640at2"/>
<dbReference type="EMBL" id="WQNE01000021">
    <property type="protein sequence ID" value="MVT75989.1"/>
    <property type="molecule type" value="Genomic_DNA"/>
</dbReference>
<dbReference type="Gene3D" id="3.30.1330.60">
    <property type="entry name" value="OmpA-like domain"/>
    <property type="match status" value="1"/>
</dbReference>
<evidence type="ECO:0000256" key="1">
    <source>
        <dbReference type="PROSITE-ProRule" id="PRU00473"/>
    </source>
</evidence>
<feature type="region of interest" description="Disordered" evidence="2">
    <location>
        <begin position="1"/>
        <end position="106"/>
    </location>
</feature>
<dbReference type="AlphaFoldDB" id="A0A844TH86"/>
<dbReference type="SUPFAM" id="SSF103088">
    <property type="entry name" value="OmpA-like"/>
    <property type="match status" value="1"/>
</dbReference>
<evidence type="ECO:0000313" key="5">
    <source>
        <dbReference type="EMBL" id="MVT75989.1"/>
    </source>
</evidence>
<feature type="compositionally biased region" description="Basic and acidic residues" evidence="2">
    <location>
        <begin position="1"/>
        <end position="18"/>
    </location>
</feature>
<evidence type="ECO:0000313" key="6">
    <source>
        <dbReference type="Proteomes" id="UP000449969"/>
    </source>
</evidence>
<feature type="region of interest" description="Disordered" evidence="2">
    <location>
        <begin position="476"/>
        <end position="495"/>
    </location>
</feature>
<organism evidence="5 6">
    <name type="scientific">Bradyrhizobium cajani</name>
    <dbReference type="NCBI Taxonomy" id="1928661"/>
    <lineage>
        <taxon>Bacteria</taxon>
        <taxon>Pseudomonadati</taxon>
        <taxon>Pseudomonadota</taxon>
        <taxon>Alphaproteobacteria</taxon>
        <taxon>Hyphomicrobiales</taxon>
        <taxon>Nitrobacteraceae</taxon>
        <taxon>Bradyrhizobium</taxon>
    </lineage>
</organism>
<dbReference type="Proteomes" id="UP000449969">
    <property type="component" value="Unassembled WGS sequence"/>
</dbReference>
<dbReference type="CDD" id="cd07185">
    <property type="entry name" value="OmpA_C-like"/>
    <property type="match status" value="1"/>
</dbReference>
<dbReference type="InterPro" id="IPR017732">
    <property type="entry name" value="T4/T6SS_DotU"/>
</dbReference>
<name>A0A844TH86_9BRAD</name>
<keyword evidence="6" id="KW-1185">Reference proteome</keyword>
<evidence type="ECO:0000256" key="2">
    <source>
        <dbReference type="SAM" id="MobiDB-lite"/>
    </source>
</evidence>
<comment type="caution">
    <text evidence="5">The sequence shown here is derived from an EMBL/GenBank/DDBJ whole genome shotgun (WGS) entry which is preliminary data.</text>
</comment>
<keyword evidence="3" id="KW-1133">Transmembrane helix</keyword>